<proteinExistence type="predicted"/>
<evidence type="ECO:0000313" key="1">
    <source>
        <dbReference type="EMBL" id="EMJ97093.1"/>
    </source>
</evidence>
<dbReference type="AlphaFoldDB" id="M6D775"/>
<comment type="caution">
    <text evidence="1">The sequence shown here is derived from an EMBL/GenBank/DDBJ whole genome shotgun (WGS) entry which is preliminary data.</text>
</comment>
<name>M6D775_9LEPT</name>
<protein>
    <submittedName>
        <fullName evidence="1">Uncharacterized protein</fullName>
    </submittedName>
</protein>
<sequence>MQSALHFESSYLRPCNLEPRNRDRSQHTSTRNYYDDPQTRIDYYLDDIRFYPNETPWREALKKTSFRLNASKGMAIHDFIEKNYTFERSEKGYAPCPFYKSDIFEFTNDRGDRIYYVSYSTQQLSNDHYAYYEFIIHENVAGYKINPVVFFTT</sequence>
<accession>M6D775</accession>
<dbReference type="EMBL" id="ANIK01000011">
    <property type="protein sequence ID" value="EMJ97093.1"/>
    <property type="molecule type" value="Genomic_DNA"/>
</dbReference>
<organism evidence="1 2">
    <name type="scientific">Leptospira alstonii serovar Sichuan str. 79601</name>
    <dbReference type="NCBI Taxonomy" id="1218565"/>
    <lineage>
        <taxon>Bacteria</taxon>
        <taxon>Pseudomonadati</taxon>
        <taxon>Spirochaetota</taxon>
        <taxon>Spirochaetia</taxon>
        <taxon>Leptospirales</taxon>
        <taxon>Leptospiraceae</taxon>
        <taxon>Leptospira</taxon>
    </lineage>
</organism>
<dbReference type="Proteomes" id="UP000011988">
    <property type="component" value="Unassembled WGS sequence"/>
</dbReference>
<gene>
    <name evidence="1" type="ORF">LEP1GSC194_0705</name>
</gene>
<reference evidence="1 2" key="1">
    <citation type="submission" date="2013-01" db="EMBL/GenBank/DDBJ databases">
        <authorList>
            <person name="Harkins D.M."/>
            <person name="Durkin A.S."/>
            <person name="Brinkac L.M."/>
            <person name="Haft D.H."/>
            <person name="Selengut J.D."/>
            <person name="Sanka R."/>
            <person name="DePew J."/>
            <person name="Purushe J."/>
            <person name="Galloway R.L."/>
            <person name="Vinetz J.M."/>
            <person name="Sutton G.G."/>
            <person name="Nierman W.C."/>
            <person name="Fouts D.E."/>
        </authorList>
    </citation>
    <scope>NUCLEOTIDE SEQUENCE [LARGE SCALE GENOMIC DNA]</scope>
    <source>
        <strain evidence="1 2">79601</strain>
    </source>
</reference>
<dbReference type="PATRIC" id="fig|1218565.3.peg.654"/>
<evidence type="ECO:0000313" key="2">
    <source>
        <dbReference type="Proteomes" id="UP000011988"/>
    </source>
</evidence>